<dbReference type="PANTHER" id="PTHR39217">
    <property type="match status" value="1"/>
</dbReference>
<dbReference type="RefSeq" id="WP_106279254.1">
    <property type="nucleotide sequence ID" value="NZ_PVTG01000012.1"/>
</dbReference>
<sequence>MPDVLLASCAPAAGADEDEPLLVAALAAEGLTAEAADWADDGVDWGAARLVVVRSTWDYAPRRGEFLTWARRVEAVTALHNPAAVLAWNTDKRYLRELAADGVPVVPTAWAEHPGEVAAALEPWPRDVVVKPVVSAGARDTARFGPAERAEATALAERVLAGGRAVMVQPYLDRLDAEGETGLVYVDGEFGHAFGKGALLAGGALGPGLYAEEEITRRTATPGQRALGDRVLGWVAARTGAAPLYARVDLVPGADGAPQVIEVELTEPSLFLTTDDGAAARLAAAVSARLRAPRAPRPAAGGAR</sequence>
<keyword evidence="2" id="KW-1185">Reference proteome</keyword>
<proteinExistence type="predicted"/>
<dbReference type="EMBL" id="PVTG01000012">
    <property type="protein sequence ID" value="PRY47698.1"/>
    <property type="molecule type" value="Genomic_DNA"/>
</dbReference>
<gene>
    <name evidence="1" type="ORF">LY71_11253</name>
</gene>
<organism evidence="1 2">
    <name type="scientific">Geodermatophilus tzadiensis</name>
    <dbReference type="NCBI Taxonomy" id="1137988"/>
    <lineage>
        <taxon>Bacteria</taxon>
        <taxon>Bacillati</taxon>
        <taxon>Actinomycetota</taxon>
        <taxon>Actinomycetes</taxon>
        <taxon>Geodermatophilales</taxon>
        <taxon>Geodermatophilaceae</taxon>
        <taxon>Geodermatophilus</taxon>
    </lineage>
</organism>
<accession>A0A2T0TQA4</accession>
<protein>
    <recommendedName>
        <fullName evidence="3">ATP-grasp domain-containing protein</fullName>
    </recommendedName>
</protein>
<name>A0A2T0TQA4_9ACTN</name>
<dbReference type="PANTHER" id="PTHR39217:SF1">
    <property type="entry name" value="GLUTATHIONE SYNTHETASE"/>
    <property type="match status" value="1"/>
</dbReference>
<dbReference type="AlphaFoldDB" id="A0A2T0TQA4"/>
<evidence type="ECO:0008006" key="3">
    <source>
        <dbReference type="Google" id="ProtNLM"/>
    </source>
</evidence>
<dbReference type="SUPFAM" id="SSF56059">
    <property type="entry name" value="Glutathione synthetase ATP-binding domain-like"/>
    <property type="match status" value="1"/>
</dbReference>
<dbReference type="Proteomes" id="UP000239210">
    <property type="component" value="Unassembled WGS sequence"/>
</dbReference>
<evidence type="ECO:0000313" key="1">
    <source>
        <dbReference type="EMBL" id="PRY47698.1"/>
    </source>
</evidence>
<comment type="caution">
    <text evidence="1">The sequence shown here is derived from an EMBL/GenBank/DDBJ whole genome shotgun (WGS) entry which is preliminary data.</text>
</comment>
<dbReference type="InterPro" id="IPR053191">
    <property type="entry name" value="DcsG_Biosynth_Enzyme"/>
</dbReference>
<dbReference type="OrthoDB" id="3373978at2"/>
<evidence type="ECO:0000313" key="2">
    <source>
        <dbReference type="Proteomes" id="UP000239210"/>
    </source>
</evidence>
<reference evidence="1 2" key="1">
    <citation type="submission" date="2018-03" db="EMBL/GenBank/DDBJ databases">
        <title>Genomic Encyclopedia of Archaeal and Bacterial Type Strains, Phase II (KMG-II): from individual species to whole genera.</title>
        <authorList>
            <person name="Goeker M."/>
        </authorList>
    </citation>
    <scope>NUCLEOTIDE SEQUENCE [LARGE SCALE GENOMIC DNA]</scope>
    <source>
        <strain evidence="1 2">DSM 45416</strain>
    </source>
</reference>